<accession>J9FPN3</accession>
<dbReference type="SUPFAM" id="SSF69864">
    <property type="entry name" value="Argininosuccinate synthetase, C-terminal domain"/>
    <property type="match status" value="1"/>
</dbReference>
<dbReference type="GO" id="GO:0000050">
    <property type="term" value="P:urea cycle"/>
    <property type="evidence" value="ECO:0007669"/>
    <property type="project" value="TreeGrafter"/>
</dbReference>
<reference evidence="10" key="1">
    <citation type="journal article" date="2012" name="PLoS ONE">
        <title>Gene sets for utilization of primary and secondary nutrition supplies in the distal gut of endangered iberian lynx.</title>
        <authorList>
            <person name="Alcaide M."/>
            <person name="Messina E."/>
            <person name="Richter M."/>
            <person name="Bargiela R."/>
            <person name="Peplies J."/>
            <person name="Huws S.A."/>
            <person name="Newbold C.J."/>
            <person name="Golyshin P.N."/>
            <person name="Simon M.A."/>
            <person name="Lopez G."/>
            <person name="Yakimov M.M."/>
            <person name="Ferrer M."/>
        </authorList>
    </citation>
    <scope>NUCLEOTIDE SEQUENCE</scope>
</reference>
<name>J9FPN3_9ZZZZ</name>
<dbReference type="InterPro" id="IPR018223">
    <property type="entry name" value="Arginosuc_synth_CS"/>
</dbReference>
<gene>
    <name evidence="10" type="ORF">EVA_22541</name>
</gene>
<dbReference type="GO" id="GO:0004055">
    <property type="term" value="F:argininosuccinate synthase activity"/>
    <property type="evidence" value="ECO:0007669"/>
    <property type="project" value="UniProtKB-EC"/>
</dbReference>
<dbReference type="InterPro" id="IPR001518">
    <property type="entry name" value="Arginosuc_synth"/>
</dbReference>
<dbReference type="Pfam" id="PF00764">
    <property type="entry name" value="Arginosuc_synth"/>
    <property type="match status" value="1"/>
</dbReference>
<dbReference type="Pfam" id="PF20979">
    <property type="entry name" value="Arginosuc_syn_C"/>
    <property type="match status" value="1"/>
</dbReference>
<evidence type="ECO:0000256" key="7">
    <source>
        <dbReference type="ARBA" id="ARBA00022840"/>
    </source>
</evidence>
<dbReference type="PROSITE" id="PS00564">
    <property type="entry name" value="ARGININOSUCCIN_SYN_1"/>
    <property type="match status" value="1"/>
</dbReference>
<dbReference type="SUPFAM" id="SSF52402">
    <property type="entry name" value="Adenine nucleotide alpha hydrolases-like"/>
    <property type="match status" value="1"/>
</dbReference>
<dbReference type="Gene3D" id="3.40.50.620">
    <property type="entry name" value="HUPs"/>
    <property type="match status" value="1"/>
</dbReference>
<keyword evidence="5" id="KW-0028">Amino-acid biosynthesis</keyword>
<organism evidence="10">
    <name type="scientific">gut metagenome</name>
    <dbReference type="NCBI Taxonomy" id="749906"/>
    <lineage>
        <taxon>unclassified sequences</taxon>
        <taxon>metagenomes</taxon>
        <taxon>organismal metagenomes</taxon>
    </lineage>
</organism>
<comment type="caution">
    <text evidence="10">The sequence shown here is derived from an EMBL/GenBank/DDBJ whole genome shotgun (WGS) entry which is preliminary data.</text>
</comment>
<dbReference type="EC" id="6.3.4.5" evidence="2"/>
<feature type="domain" description="Arginosuccinate synthase-like N-terminal" evidence="8">
    <location>
        <begin position="15"/>
        <end position="175"/>
    </location>
</feature>
<keyword evidence="7" id="KW-0067">ATP-binding</keyword>
<dbReference type="AlphaFoldDB" id="J9FPN3"/>
<dbReference type="GO" id="GO:0000053">
    <property type="term" value="P:argininosuccinate metabolic process"/>
    <property type="evidence" value="ECO:0007669"/>
    <property type="project" value="TreeGrafter"/>
</dbReference>
<proteinExistence type="predicted"/>
<dbReference type="InterPro" id="IPR014729">
    <property type="entry name" value="Rossmann-like_a/b/a_fold"/>
</dbReference>
<dbReference type="InterPro" id="IPR023434">
    <property type="entry name" value="Arginosuc_synth_type_1_subfam"/>
</dbReference>
<dbReference type="InterPro" id="IPR024074">
    <property type="entry name" value="AS_cat/multimer_dom_body"/>
</dbReference>
<dbReference type="PANTHER" id="PTHR11587">
    <property type="entry name" value="ARGININOSUCCINATE SYNTHASE"/>
    <property type="match status" value="1"/>
</dbReference>
<evidence type="ECO:0000256" key="5">
    <source>
        <dbReference type="ARBA" id="ARBA00022605"/>
    </source>
</evidence>
<keyword evidence="3" id="KW-0055">Arginine biosynthesis</keyword>
<dbReference type="PANTHER" id="PTHR11587:SF2">
    <property type="entry name" value="ARGININOSUCCINATE SYNTHASE"/>
    <property type="match status" value="1"/>
</dbReference>
<evidence type="ECO:0000256" key="3">
    <source>
        <dbReference type="ARBA" id="ARBA00022571"/>
    </source>
</evidence>
<dbReference type="EMBL" id="AMCI01009527">
    <property type="protein sequence ID" value="EJW89354.1"/>
    <property type="molecule type" value="Genomic_DNA"/>
</dbReference>
<dbReference type="InterPro" id="IPR048267">
    <property type="entry name" value="Arginosuc_syn_N"/>
</dbReference>
<dbReference type="UniPathway" id="UPA00068">
    <property type="reaction ID" value="UER00113"/>
</dbReference>
<protein>
    <recommendedName>
        <fullName evidence="2">argininosuccinate synthase</fullName>
        <ecNumber evidence="2">6.3.4.5</ecNumber>
    </recommendedName>
</protein>
<dbReference type="FunFam" id="3.90.1260.10:FF:000004">
    <property type="entry name" value="Argininosuccinate synthase"/>
    <property type="match status" value="1"/>
</dbReference>
<evidence type="ECO:0000259" key="8">
    <source>
        <dbReference type="Pfam" id="PF00764"/>
    </source>
</evidence>
<evidence type="ECO:0000259" key="9">
    <source>
        <dbReference type="Pfam" id="PF20979"/>
    </source>
</evidence>
<evidence type="ECO:0000256" key="6">
    <source>
        <dbReference type="ARBA" id="ARBA00022741"/>
    </source>
</evidence>
<comment type="pathway">
    <text evidence="1">Amino-acid biosynthesis; L-arginine biosynthesis; L-arginine from L-ornithine and carbamoyl phosphate: step 2/3.</text>
</comment>
<keyword evidence="4 10" id="KW-0436">Ligase</keyword>
<dbReference type="FunFam" id="3.40.50.620:FF:000019">
    <property type="entry name" value="Argininosuccinate synthase"/>
    <property type="match status" value="1"/>
</dbReference>
<evidence type="ECO:0000256" key="2">
    <source>
        <dbReference type="ARBA" id="ARBA00012286"/>
    </source>
</evidence>
<dbReference type="CDD" id="cd01999">
    <property type="entry name" value="ASS"/>
    <property type="match status" value="1"/>
</dbReference>
<dbReference type="GO" id="GO:0005524">
    <property type="term" value="F:ATP binding"/>
    <property type="evidence" value="ECO:0007669"/>
    <property type="project" value="UniProtKB-KW"/>
</dbReference>
<evidence type="ECO:0000313" key="10">
    <source>
        <dbReference type="EMBL" id="EJW89354.1"/>
    </source>
</evidence>
<keyword evidence="6" id="KW-0547">Nucleotide-binding</keyword>
<feature type="domain" description="Arginosuccinate synthase C-terminal" evidence="9">
    <location>
        <begin position="185"/>
        <end position="399"/>
    </location>
</feature>
<dbReference type="InterPro" id="IPR048268">
    <property type="entry name" value="Arginosuc_syn_C"/>
</dbReference>
<dbReference type="GO" id="GO:0005737">
    <property type="term" value="C:cytoplasm"/>
    <property type="evidence" value="ECO:0007669"/>
    <property type="project" value="TreeGrafter"/>
</dbReference>
<sequence>MIKYKPKDMEAKKKKVVVAFSGGLDTSFTVMYLAKEKGYEVYAACANTGGFSAEQLKANEENAYKLGAVKYVTLDVTQEYYEKSLKYMVYGNVLRNGTYPISVSSERIFQALAIARYANEIGADAIAHGSTGAGNDQIRFDMTFLVMAPGVEIITLTRDMALSRQEEIDYLNKHGFTADFAKLKYSYNVGLWGTSICGGEILDSAQGLPETAYLKHCTKEGSEQLRLTFEQGELKAVNDETFDDPIKAIQKVEEIGAAYGIGRDMHVGDTIIGIKGRVGFEAAAPMLIIGAHRFLEKYTLSKWQQYWKDQVANWYGMFLHESQYLEPVMRDIEAMLKSSQRHVNGTAILELRPLGFSTVGVESEDDLVKNKFGEYGEMQKGWTAEDAKGFIKVTSTALRAYYANHKEEKEGI</sequence>
<evidence type="ECO:0000256" key="4">
    <source>
        <dbReference type="ARBA" id="ARBA00022598"/>
    </source>
</evidence>
<dbReference type="Gene3D" id="3.90.1260.10">
    <property type="entry name" value="Argininosuccinate synthetase, chain A, domain 2"/>
    <property type="match status" value="1"/>
</dbReference>
<dbReference type="GO" id="GO:0006526">
    <property type="term" value="P:L-arginine biosynthetic process"/>
    <property type="evidence" value="ECO:0007669"/>
    <property type="project" value="UniProtKB-UniPathway"/>
</dbReference>
<evidence type="ECO:0000256" key="1">
    <source>
        <dbReference type="ARBA" id="ARBA00004967"/>
    </source>
</evidence>